<dbReference type="Proteomes" id="UP001065298">
    <property type="component" value="Chromosome 3"/>
</dbReference>
<evidence type="ECO:0000313" key="1">
    <source>
        <dbReference type="EMBL" id="KAI8674683.1"/>
    </source>
</evidence>
<proteinExistence type="predicted"/>
<gene>
    <name evidence="1" type="ORF">NCS57_00367000</name>
</gene>
<name>A0ACC0R3K2_9HYPO</name>
<comment type="caution">
    <text evidence="1">The sequence shown here is derived from an EMBL/GenBank/DDBJ whole genome shotgun (WGS) entry which is preliminary data.</text>
</comment>
<sequence length="1301" mass="145501">MSDDELAGKSWHCFAGCRSRSPKTSKLRWGDSKIVNGPVFSSQMTPRPLRTSQHSVRPSVPSQASSSARDPAPSFTNAHIPSTSTLPSSVIAKAASPIPTPTPTPIDRRQSEQRTALKDADAIFQELWDAALEKARQSEEDKHVSEMIDAFTTKAIGDESLGARELATVIKDEMEREITSQSHDSSTSRFVKQVVSTLTKFAVLGDVAVSVDPTHAALPWAAVRLVLMTVTAGSELREKLLGGLTRVTSLFLQCSMYQRIYMNPNLDTVATLPEDILDHLKTAIVEAYSSSLRFLGFSVYQRRQNGRFVKAPFQLGDAANYLGDMDQTGGQLNQAGDICEKCYSFQDRTAAQDVLQLVSDLRKTLQEPPKVVYHMYQEDLLSKLSTAGAAFDHFDNQADVACHPNTRVELLKTIYEWTHNTQGPRVFWLQGLAGTGKSTISHTVARDLRGDALGASFFFKRGDGERDNARHLFTTIAYQLARKLPSLCKHICDAIENEPRMVEGYLSVQFQGLVLGPLKKLQDQGFTRTLLVVIDALDECEQETHRETIIDLLTRSQLRNLKVFVTSRPEFDIRKRFSCANGTYRDLVLHRVDEHIVEHDIRVVLEYHMFKFRREYNQVSSKDSHLTDDWPGSERLEKLVRMCAPLFISVATFLRLLRLWPEGPDTIVNFFLENPATSTSEYGKLYYPVLSRMMELVPCFYRDRFRVTFKQVIGSIILLSNPLGALPLSRLLKISVQEVDGQLRYLRSVLDLPDDSSPMSPIRLFHLSFKDFLVHESDAGEFQIEEAKTHQRLAAQCLDVLSGALKTNICDLKHPGILRFSVDQDTISAYFPPEAQYASIAWVFHVSASEHMIKDGSPVHQFMLKYFLNWLESLGLMGKTSEASRLIDDLQRVTDTSDSVDMSKFLHDAKRFVFSFGRMANLAPLQLYSSALIFAPKASLVRQTFEAQIPEWIAQLPLVECDWSACLYEVIVGLVRRGCVMFLPNGRVAVTSGQGVNILDPESRTSIHTSSDHNGDVDALALLQDGKLASASCDGTVKTWDPKNGECWETYIVPNAEQISCLAFSADGRHLSLVTKTQKCNLIETYTGKLVQNFDFGESRKGRDTGSAIRTEQFSRDGRWLALSRTERIKLFDWELVKDTNPRYLTSPQRAISRMEFSADGKLLYSASYGNTVVMWETATGQCLRTLQFPCTAMTALACSKDRVAVGSKRGNIAVLGLEEGAKPQSLASHVTAVESLAFSPNGKLLASYATGNSAKIWDLTVKTSETGEGHSEPIREIAFASNVKLVVASDLNRRHYWEWV</sequence>
<dbReference type="EMBL" id="CM046505">
    <property type="protein sequence ID" value="KAI8674683.1"/>
    <property type="molecule type" value="Genomic_DNA"/>
</dbReference>
<accession>A0ACC0R3K2</accession>
<organism evidence="1 2">
    <name type="scientific">Fusarium keratoplasticum</name>
    <dbReference type="NCBI Taxonomy" id="1328300"/>
    <lineage>
        <taxon>Eukaryota</taxon>
        <taxon>Fungi</taxon>
        <taxon>Dikarya</taxon>
        <taxon>Ascomycota</taxon>
        <taxon>Pezizomycotina</taxon>
        <taxon>Sordariomycetes</taxon>
        <taxon>Hypocreomycetidae</taxon>
        <taxon>Hypocreales</taxon>
        <taxon>Nectriaceae</taxon>
        <taxon>Fusarium</taxon>
        <taxon>Fusarium solani species complex</taxon>
    </lineage>
</organism>
<evidence type="ECO:0000313" key="2">
    <source>
        <dbReference type="Proteomes" id="UP001065298"/>
    </source>
</evidence>
<protein>
    <submittedName>
        <fullName evidence="1">Uncharacterized protein</fullName>
    </submittedName>
</protein>
<reference evidence="1" key="1">
    <citation type="submission" date="2022-06" db="EMBL/GenBank/DDBJ databases">
        <title>Fusarium solani species complex genomes reveal bases of compartmentalisation and animal pathogenesis.</title>
        <authorList>
            <person name="Tsai I.J."/>
        </authorList>
    </citation>
    <scope>NUCLEOTIDE SEQUENCE</scope>
    <source>
        <strain evidence="1">Fu6.1</strain>
    </source>
</reference>
<keyword evidence="2" id="KW-1185">Reference proteome</keyword>